<feature type="binding site" evidence="6">
    <location>
        <position position="251"/>
    </location>
    <ligand>
        <name>Zn(2+)</name>
        <dbReference type="ChEBI" id="CHEBI:29105"/>
    </ligand>
</feature>
<dbReference type="OrthoDB" id="529367at2759"/>
<evidence type="ECO:0000256" key="7">
    <source>
        <dbReference type="SAM" id="Phobius"/>
    </source>
</evidence>
<keyword evidence="3 7" id="KW-0812">Transmembrane</keyword>
<dbReference type="KEGG" id="aqu:105316689"/>
<comment type="subcellular location">
    <subcellularLocation>
        <location evidence="1">Membrane</location>
        <topology evidence="1">Multi-pass membrane protein</topology>
    </subcellularLocation>
</comment>
<feature type="transmembrane region" description="Helical" evidence="7">
    <location>
        <begin position="249"/>
        <end position="266"/>
    </location>
</feature>
<feature type="transmembrane region" description="Helical" evidence="7">
    <location>
        <begin position="143"/>
        <end position="161"/>
    </location>
</feature>
<dbReference type="STRING" id="400682.A0A1X7VVT4"/>
<evidence type="ECO:0000256" key="6">
    <source>
        <dbReference type="PIRSR" id="PIRSR604254-1"/>
    </source>
</evidence>
<evidence type="ECO:0000256" key="2">
    <source>
        <dbReference type="ARBA" id="ARBA00007018"/>
    </source>
</evidence>
<feature type="transmembrane region" description="Helical" evidence="7">
    <location>
        <begin position="112"/>
        <end position="131"/>
    </location>
</feature>
<feature type="binding site" evidence="6">
    <location>
        <position position="96"/>
    </location>
    <ligand>
        <name>Zn(2+)</name>
        <dbReference type="ChEBI" id="CHEBI:29105"/>
    </ligand>
</feature>
<feature type="transmembrane region" description="Helical" evidence="7">
    <location>
        <begin position="212"/>
        <end position="228"/>
    </location>
</feature>
<evidence type="ECO:0000256" key="4">
    <source>
        <dbReference type="ARBA" id="ARBA00022989"/>
    </source>
</evidence>
<dbReference type="EnsemblMetazoa" id="Aqu2.1.43970_001">
    <property type="protein sequence ID" value="Aqu2.1.43970_001"/>
    <property type="gene ID" value="Aqu2.1.43970"/>
</dbReference>
<evidence type="ECO:0000313" key="8">
    <source>
        <dbReference type="EnsemblMetazoa" id="Aqu2.1.43970_001"/>
    </source>
</evidence>
<keyword evidence="5 7" id="KW-0472">Membrane</keyword>
<name>A0A1X7VVT4_AMPQE</name>
<dbReference type="eggNOG" id="KOG0748">
    <property type="taxonomic scope" value="Eukaryota"/>
</dbReference>
<organism evidence="8">
    <name type="scientific">Amphimedon queenslandica</name>
    <name type="common">Sponge</name>
    <dbReference type="NCBI Taxonomy" id="400682"/>
    <lineage>
        <taxon>Eukaryota</taxon>
        <taxon>Metazoa</taxon>
        <taxon>Porifera</taxon>
        <taxon>Demospongiae</taxon>
        <taxon>Heteroscleromorpha</taxon>
        <taxon>Haplosclerida</taxon>
        <taxon>Niphatidae</taxon>
        <taxon>Amphimedon</taxon>
    </lineage>
</organism>
<feature type="binding site" evidence="6">
    <location>
        <position position="247"/>
    </location>
    <ligand>
        <name>Zn(2+)</name>
        <dbReference type="ChEBI" id="CHEBI:29105"/>
    </ligand>
</feature>
<dbReference type="PANTHER" id="PTHR20855:SF143">
    <property type="entry name" value="MEMBRANE PROGESTIN RECEPTOR EPSILON"/>
    <property type="match status" value="1"/>
</dbReference>
<feature type="transmembrane region" description="Helical" evidence="7">
    <location>
        <begin position="74"/>
        <end position="91"/>
    </location>
</feature>
<dbReference type="InParanoid" id="A0A1X7VVT4"/>
<dbReference type="OMA" id="NCMSERA"/>
<keyword evidence="9" id="KW-1185">Reference proteome</keyword>
<gene>
    <name evidence="8" type="primary">105316689</name>
</gene>
<feature type="transmembrane region" description="Helical" evidence="7">
    <location>
        <begin position="286"/>
        <end position="312"/>
    </location>
</feature>
<comment type="similarity">
    <text evidence="2">Belongs to the ADIPOR family.</text>
</comment>
<evidence type="ECO:0000256" key="5">
    <source>
        <dbReference type="ARBA" id="ARBA00023136"/>
    </source>
</evidence>
<feature type="transmembrane region" description="Helical" evidence="7">
    <location>
        <begin position="44"/>
        <end position="62"/>
    </location>
</feature>
<dbReference type="InterPro" id="IPR004254">
    <property type="entry name" value="AdipoR/HlyIII-related"/>
</dbReference>
<keyword evidence="6" id="KW-0479">Metal-binding</keyword>
<reference evidence="9" key="1">
    <citation type="journal article" date="2010" name="Nature">
        <title>The Amphimedon queenslandica genome and the evolution of animal complexity.</title>
        <authorList>
            <person name="Srivastava M."/>
            <person name="Simakov O."/>
            <person name="Chapman J."/>
            <person name="Fahey B."/>
            <person name="Gauthier M.E."/>
            <person name="Mitros T."/>
            <person name="Richards G.S."/>
            <person name="Conaco C."/>
            <person name="Dacre M."/>
            <person name="Hellsten U."/>
            <person name="Larroux C."/>
            <person name="Putnam N.H."/>
            <person name="Stanke M."/>
            <person name="Adamska M."/>
            <person name="Darling A."/>
            <person name="Degnan S.M."/>
            <person name="Oakley T.H."/>
            <person name="Plachetzki D.C."/>
            <person name="Zhai Y."/>
            <person name="Adamski M."/>
            <person name="Calcino A."/>
            <person name="Cummins S.F."/>
            <person name="Goodstein D.M."/>
            <person name="Harris C."/>
            <person name="Jackson D.J."/>
            <person name="Leys S.P."/>
            <person name="Shu S."/>
            <person name="Woodcroft B.J."/>
            <person name="Vervoort M."/>
            <person name="Kosik K.S."/>
            <person name="Manning G."/>
            <person name="Degnan B.M."/>
            <person name="Rokhsar D.S."/>
        </authorList>
    </citation>
    <scope>NUCLEOTIDE SEQUENCE [LARGE SCALE GENOMIC DNA]</scope>
</reference>
<dbReference type="GO" id="GO:0038023">
    <property type="term" value="F:signaling receptor activity"/>
    <property type="evidence" value="ECO:0007669"/>
    <property type="project" value="TreeGrafter"/>
</dbReference>
<evidence type="ECO:0000313" key="9">
    <source>
        <dbReference type="Proteomes" id="UP000007879"/>
    </source>
</evidence>
<proteinExistence type="inferred from homology"/>
<feature type="transmembrane region" description="Helical" evidence="7">
    <location>
        <begin position="173"/>
        <end position="192"/>
    </location>
</feature>
<reference evidence="8" key="2">
    <citation type="submission" date="2017-05" db="UniProtKB">
        <authorList>
            <consortium name="EnsemblMetazoa"/>
        </authorList>
    </citation>
    <scope>IDENTIFICATION</scope>
</reference>
<keyword evidence="4 7" id="KW-1133">Transmembrane helix</keyword>
<dbReference type="AlphaFoldDB" id="A0A1X7VVT4"/>
<dbReference type="EnsemblMetazoa" id="XM_020008845.1">
    <property type="protein sequence ID" value="XP_019864404.1"/>
    <property type="gene ID" value="LOC105316689"/>
</dbReference>
<protein>
    <submittedName>
        <fullName evidence="8">Uncharacterized protein</fullName>
    </submittedName>
</protein>
<accession>A0A1X7VVT4</accession>
<evidence type="ECO:0000256" key="3">
    <source>
        <dbReference type="ARBA" id="ARBA00022692"/>
    </source>
</evidence>
<dbReference type="EnsemblMetazoa" id="XM_011411775.2">
    <property type="protein sequence ID" value="XP_011410077.2"/>
    <property type="gene ID" value="LOC105316689"/>
</dbReference>
<evidence type="ECO:0000256" key="1">
    <source>
        <dbReference type="ARBA" id="ARBA00004141"/>
    </source>
</evidence>
<dbReference type="Pfam" id="PF03006">
    <property type="entry name" value="HlyIII"/>
    <property type="match status" value="1"/>
</dbReference>
<keyword evidence="6" id="KW-0862">Zinc</keyword>
<sequence length="328" mass="38684">MMTLLTREDISRVFWEPYIITGYRQTNTSFYQCIKYMFTLHNDWGNFWTHFIPFWAWLYWLYRLSYSIDFTDPFWYPLLALWAGGCAYAFCSSMAHGFACKSLFTRQVCFMIDYHGISLYGFGGGVAYYFYERPSDVRFFEYTRMFMALNILISLNATFLCSLSRFYLEKYRYLLRAGAFILPYCFGCFPFFCRFTVCVLSGKECLPETLHLHFFAFFISHVMAGFFVSKLPERFFPGKFDYFFQSHQLFHITAVMLTSVQFLMMPHDAMVRLPFLSQDLVVVPTFYNTLAPFLFVFVAGFMIVGVLGYLVYRGVLVSNKGHDDKKSK</sequence>
<dbReference type="GO" id="GO:0046872">
    <property type="term" value="F:metal ion binding"/>
    <property type="evidence" value="ECO:0007669"/>
    <property type="project" value="UniProtKB-KW"/>
</dbReference>
<dbReference type="Proteomes" id="UP000007879">
    <property type="component" value="Unassembled WGS sequence"/>
</dbReference>
<dbReference type="GO" id="GO:0016020">
    <property type="term" value="C:membrane"/>
    <property type="evidence" value="ECO:0007669"/>
    <property type="project" value="UniProtKB-SubCell"/>
</dbReference>
<dbReference type="PANTHER" id="PTHR20855">
    <property type="entry name" value="ADIPOR/PROGESTIN RECEPTOR-RELATED"/>
    <property type="match status" value="1"/>
</dbReference>